<evidence type="ECO:0000256" key="5">
    <source>
        <dbReference type="ARBA" id="ARBA00023034"/>
    </source>
</evidence>
<evidence type="ECO:0000259" key="7">
    <source>
        <dbReference type="Pfam" id="PF03016"/>
    </source>
</evidence>
<evidence type="ECO:0000256" key="3">
    <source>
        <dbReference type="ARBA" id="ARBA00022676"/>
    </source>
</evidence>
<feature type="domain" description="Exostosin GT47" evidence="7">
    <location>
        <begin position="83"/>
        <end position="417"/>
    </location>
</feature>
<dbReference type="Proteomes" id="UP001141806">
    <property type="component" value="Unassembled WGS sequence"/>
</dbReference>
<comment type="caution">
    <text evidence="8">The sequence shown here is derived from an EMBL/GenBank/DDBJ whole genome shotgun (WGS) entry which is preliminary data.</text>
</comment>
<evidence type="ECO:0000313" key="8">
    <source>
        <dbReference type="EMBL" id="KAJ4955632.1"/>
    </source>
</evidence>
<comment type="similarity">
    <text evidence="2">Belongs to the glycosyltransferase 47 family.</text>
</comment>
<reference evidence="8" key="1">
    <citation type="journal article" date="2023" name="Plant J.">
        <title>The genome of the king protea, Protea cynaroides.</title>
        <authorList>
            <person name="Chang J."/>
            <person name="Duong T.A."/>
            <person name="Schoeman C."/>
            <person name="Ma X."/>
            <person name="Roodt D."/>
            <person name="Barker N."/>
            <person name="Li Z."/>
            <person name="Van de Peer Y."/>
            <person name="Mizrachi E."/>
        </authorList>
    </citation>
    <scope>NUCLEOTIDE SEQUENCE</scope>
    <source>
        <tissue evidence="8">Young leaves</tissue>
    </source>
</reference>
<keyword evidence="3" id="KW-0328">Glycosyltransferase</keyword>
<dbReference type="InterPro" id="IPR004263">
    <property type="entry name" value="Exostosin"/>
</dbReference>
<keyword evidence="4" id="KW-0735">Signal-anchor</keyword>
<organism evidence="8 9">
    <name type="scientific">Protea cynaroides</name>
    <dbReference type="NCBI Taxonomy" id="273540"/>
    <lineage>
        <taxon>Eukaryota</taxon>
        <taxon>Viridiplantae</taxon>
        <taxon>Streptophyta</taxon>
        <taxon>Embryophyta</taxon>
        <taxon>Tracheophyta</taxon>
        <taxon>Spermatophyta</taxon>
        <taxon>Magnoliopsida</taxon>
        <taxon>Proteales</taxon>
        <taxon>Proteaceae</taxon>
        <taxon>Protea</taxon>
    </lineage>
</organism>
<protein>
    <recommendedName>
        <fullName evidence="7">Exostosin GT47 domain-containing protein</fullName>
    </recommendedName>
</protein>
<proteinExistence type="inferred from homology"/>
<comment type="subcellular location">
    <subcellularLocation>
        <location evidence="1">Golgi apparatus membrane</location>
        <topology evidence="1">Single-pass type II membrane protein</topology>
    </subcellularLocation>
</comment>
<evidence type="ECO:0000256" key="4">
    <source>
        <dbReference type="ARBA" id="ARBA00022968"/>
    </source>
</evidence>
<dbReference type="PANTHER" id="PTHR11062:SF214">
    <property type="entry name" value="XYLOGLUCAN GALACTOSYLTRANSFERASE XLT2"/>
    <property type="match status" value="1"/>
</dbReference>
<dbReference type="GO" id="GO:0008378">
    <property type="term" value="F:galactosyltransferase activity"/>
    <property type="evidence" value="ECO:0007669"/>
    <property type="project" value="TreeGrafter"/>
</dbReference>
<evidence type="ECO:0000256" key="1">
    <source>
        <dbReference type="ARBA" id="ARBA00004323"/>
    </source>
</evidence>
<dbReference type="PANTHER" id="PTHR11062">
    <property type="entry name" value="EXOSTOSIN HEPARAN SULFATE GLYCOSYLTRANSFERASE -RELATED"/>
    <property type="match status" value="1"/>
</dbReference>
<evidence type="ECO:0000313" key="9">
    <source>
        <dbReference type="Proteomes" id="UP001141806"/>
    </source>
</evidence>
<evidence type="ECO:0000256" key="2">
    <source>
        <dbReference type="ARBA" id="ARBA00010271"/>
    </source>
</evidence>
<dbReference type="Pfam" id="PF03016">
    <property type="entry name" value="Exostosin_GT47"/>
    <property type="match status" value="1"/>
</dbReference>
<dbReference type="GO" id="GO:0000139">
    <property type="term" value="C:Golgi membrane"/>
    <property type="evidence" value="ECO:0007669"/>
    <property type="project" value="UniProtKB-SubCell"/>
</dbReference>
<sequence>MLPVSESPHYHQSELKKPKTPDSAKAALYSIHVYISTHPKSWLIFSILILQLLLLLMARSLPLSTPFHYFSTPIVVNCTSCGKVYVYDLPPIFNKELTDNCHTLNPFGGSRCNALSNGGFGQKATGINGIVPKNLVPAWYWTDQFTSEIIFHNRILAHPCRTLDPKNASAFYIPFYAGLAVGKYLWTNYSAHDRDYHCEMLFKWITGQPFWKRSLGWDHFMTMGRITWDFRRSNDSDWGSKCIHMPTMRNITRLLIERDPWDYFEVGVPYPTGFHPRAELDVRQWQDFVGSRNRPTLFCFAGAARKTIKNDFRGILLQQCHNESDSCRSLDCAGSRCTNGASAILDMFLSSDFCLQPRGDSYTRRSIFDCMLAGSIPVFFWKRSAYNQYEWFLPEDPASYSVFIDSNEVKNGTSIRKILERFSREEVRRMRETIIDYIPKFIYAEPKQGLGGIKDAADVAIDGILKRFSEHWRYKGND</sequence>
<keyword evidence="3" id="KW-0808">Transferase</keyword>
<keyword evidence="9" id="KW-1185">Reference proteome</keyword>
<dbReference type="EMBL" id="JAMYWD010000011">
    <property type="protein sequence ID" value="KAJ4955632.1"/>
    <property type="molecule type" value="Genomic_DNA"/>
</dbReference>
<keyword evidence="6" id="KW-0472">Membrane</keyword>
<keyword evidence="6" id="KW-0812">Transmembrane</keyword>
<dbReference type="InterPro" id="IPR040911">
    <property type="entry name" value="Exostosin_GT47"/>
</dbReference>
<keyword evidence="5" id="KW-0333">Golgi apparatus</keyword>
<feature type="transmembrane region" description="Helical" evidence="6">
    <location>
        <begin position="42"/>
        <end position="61"/>
    </location>
</feature>
<gene>
    <name evidence="8" type="ORF">NE237_012415</name>
</gene>
<name>A0A9Q0H103_9MAGN</name>
<dbReference type="OrthoDB" id="1924787at2759"/>
<evidence type="ECO:0000256" key="6">
    <source>
        <dbReference type="SAM" id="Phobius"/>
    </source>
</evidence>
<accession>A0A9Q0H103</accession>
<dbReference type="GO" id="GO:0009969">
    <property type="term" value="P:xyloglucan biosynthetic process"/>
    <property type="evidence" value="ECO:0007669"/>
    <property type="project" value="TreeGrafter"/>
</dbReference>
<keyword evidence="6" id="KW-1133">Transmembrane helix</keyword>
<dbReference type="AlphaFoldDB" id="A0A9Q0H103"/>